<dbReference type="InterPro" id="IPR003787">
    <property type="entry name" value="Sulphur_relay_DsrE/F-like"/>
</dbReference>
<dbReference type="EMBL" id="DXHP01000173">
    <property type="protein sequence ID" value="HIW07208.1"/>
    <property type="molecule type" value="Genomic_DNA"/>
</dbReference>
<evidence type="ECO:0000313" key="1">
    <source>
        <dbReference type="EMBL" id="HIW07208.1"/>
    </source>
</evidence>
<reference evidence="1" key="1">
    <citation type="journal article" date="2021" name="PeerJ">
        <title>Extensive microbial diversity within the chicken gut microbiome revealed by metagenomics and culture.</title>
        <authorList>
            <person name="Gilroy R."/>
            <person name="Ravi A."/>
            <person name="Getino M."/>
            <person name="Pursley I."/>
            <person name="Horton D.L."/>
            <person name="Alikhan N.F."/>
            <person name="Baker D."/>
            <person name="Gharbi K."/>
            <person name="Hall N."/>
            <person name="Watson M."/>
            <person name="Adriaenssens E.M."/>
            <person name="Foster-Nyarko E."/>
            <person name="Jarju S."/>
            <person name="Secka A."/>
            <person name="Antonio M."/>
            <person name="Oren A."/>
            <person name="Chaudhuri R.R."/>
            <person name="La Ragione R."/>
            <person name="Hildebrand F."/>
            <person name="Pallen M.J."/>
        </authorList>
    </citation>
    <scope>NUCLEOTIDE SEQUENCE</scope>
    <source>
        <strain evidence="1">CHK160-9182</strain>
    </source>
</reference>
<comment type="caution">
    <text evidence="1">The sequence shown here is derived from an EMBL/GenBank/DDBJ whole genome shotgun (WGS) entry which is preliminary data.</text>
</comment>
<dbReference type="Proteomes" id="UP000823934">
    <property type="component" value="Unassembled WGS sequence"/>
</dbReference>
<proteinExistence type="predicted"/>
<organism evidence="1 2">
    <name type="scientific">Candidatus Ignatzschineria merdigallinarum</name>
    <dbReference type="NCBI Taxonomy" id="2838621"/>
    <lineage>
        <taxon>Bacteria</taxon>
        <taxon>Pseudomonadati</taxon>
        <taxon>Pseudomonadota</taxon>
        <taxon>Gammaproteobacteria</taxon>
        <taxon>Cardiobacteriales</taxon>
        <taxon>Ignatzschineriaceae</taxon>
        <taxon>Ignatzschineria</taxon>
    </lineage>
</organism>
<dbReference type="Pfam" id="PF02635">
    <property type="entry name" value="DsrE"/>
    <property type="match status" value="1"/>
</dbReference>
<accession>A0A9D1Q665</accession>
<dbReference type="InterPro" id="IPR027396">
    <property type="entry name" value="DsrEFH-like"/>
</dbReference>
<gene>
    <name evidence="1" type="ORF">H9889_07795</name>
</gene>
<dbReference type="AlphaFoldDB" id="A0A9D1Q665"/>
<protein>
    <submittedName>
        <fullName evidence="1">DsrE family protein</fullName>
    </submittedName>
</protein>
<reference evidence="1" key="2">
    <citation type="submission" date="2021-04" db="EMBL/GenBank/DDBJ databases">
        <authorList>
            <person name="Gilroy R."/>
        </authorList>
    </citation>
    <scope>NUCLEOTIDE SEQUENCE</scope>
    <source>
        <strain evidence="1">CHK160-9182</strain>
    </source>
</reference>
<dbReference type="SUPFAM" id="SSF75169">
    <property type="entry name" value="DsrEFH-like"/>
    <property type="match status" value="1"/>
</dbReference>
<sequence length="126" mass="13561">MTTHKETDLLITLTPHERDSNNVTIAFTMGIAALKKGLSVNLVLLSDAVALAQKGYGDKIDIGAPFKSIKELLPTFLEMGGKLSVCTACMIHNGVKEESLLAEATMITADDVIDLLMSSRKSLQLN</sequence>
<evidence type="ECO:0000313" key="2">
    <source>
        <dbReference type="Proteomes" id="UP000823934"/>
    </source>
</evidence>
<name>A0A9D1Q665_9GAMM</name>
<dbReference type="Gene3D" id="3.40.1260.10">
    <property type="entry name" value="DsrEFH-like"/>
    <property type="match status" value="1"/>
</dbReference>